<dbReference type="EMBL" id="SPRW01000070">
    <property type="protein sequence ID" value="TIC60943.1"/>
    <property type="molecule type" value="Genomic_DNA"/>
</dbReference>
<evidence type="ECO:0000313" key="14">
    <source>
        <dbReference type="Proteomes" id="UP000310685"/>
    </source>
</evidence>
<evidence type="ECO:0000256" key="2">
    <source>
        <dbReference type="PIRSR" id="PIRSR613078-1"/>
    </source>
</evidence>
<gene>
    <name evidence="8" type="ORF">E3Q01_01708</name>
    <name evidence="7" type="ORF">E3Q02_04095</name>
    <name evidence="9" type="ORF">E3Q03_01842</name>
    <name evidence="6" type="ORF">E3Q10_01911</name>
    <name evidence="5" type="ORF">E3Q17_04040</name>
    <name evidence="4" type="ORF">E3Q22_02125</name>
</gene>
<organism evidence="8 15">
    <name type="scientific">Wallemia mellicola</name>
    <dbReference type="NCBI Taxonomy" id="1708541"/>
    <lineage>
        <taxon>Eukaryota</taxon>
        <taxon>Fungi</taxon>
        <taxon>Dikarya</taxon>
        <taxon>Basidiomycota</taxon>
        <taxon>Wallemiomycotina</taxon>
        <taxon>Wallemiomycetes</taxon>
        <taxon>Wallemiales</taxon>
        <taxon>Wallemiaceae</taxon>
        <taxon>Wallemia</taxon>
    </lineage>
</organism>
<dbReference type="InterPro" id="IPR051695">
    <property type="entry name" value="Phosphoglycerate_Mutase"/>
</dbReference>
<dbReference type="InterPro" id="IPR001345">
    <property type="entry name" value="PG/BPGM_mutase_AS"/>
</dbReference>
<evidence type="ECO:0000313" key="13">
    <source>
        <dbReference type="Proteomes" id="UP000309601"/>
    </source>
</evidence>
<dbReference type="Gene3D" id="3.40.50.1240">
    <property type="entry name" value="Phosphoglycerate mutase-like"/>
    <property type="match status" value="1"/>
</dbReference>
<dbReference type="EMBL" id="SPRC01000019">
    <property type="protein sequence ID" value="TIB80007.1"/>
    <property type="molecule type" value="Genomic_DNA"/>
</dbReference>
<dbReference type="GO" id="GO:0005829">
    <property type="term" value="C:cytosol"/>
    <property type="evidence" value="ECO:0007669"/>
    <property type="project" value="TreeGrafter"/>
</dbReference>
<evidence type="ECO:0000313" key="4">
    <source>
        <dbReference type="EMBL" id="TIB80007.1"/>
    </source>
</evidence>
<dbReference type="SMART" id="SM00855">
    <property type="entry name" value="PGAM"/>
    <property type="match status" value="1"/>
</dbReference>
<dbReference type="InterPro" id="IPR013078">
    <property type="entry name" value="His_Pase_superF_clade-1"/>
</dbReference>
<evidence type="ECO:0000313" key="6">
    <source>
        <dbReference type="EMBL" id="TIC31044.1"/>
    </source>
</evidence>
<dbReference type="Proteomes" id="UP000305647">
    <property type="component" value="Unassembled WGS sequence"/>
</dbReference>
<dbReference type="InterPro" id="IPR029033">
    <property type="entry name" value="His_PPase_superfam"/>
</dbReference>
<dbReference type="Proteomes" id="UP000310685">
    <property type="component" value="Unassembled WGS sequence"/>
</dbReference>
<dbReference type="GO" id="GO:0043456">
    <property type="term" value="P:regulation of pentose-phosphate shunt"/>
    <property type="evidence" value="ECO:0007669"/>
    <property type="project" value="TreeGrafter"/>
</dbReference>
<evidence type="ECO:0000313" key="11">
    <source>
        <dbReference type="Proteomes" id="UP000305647"/>
    </source>
</evidence>
<evidence type="ECO:0000313" key="15">
    <source>
        <dbReference type="Proteomes" id="UP000310708"/>
    </source>
</evidence>
<evidence type="ECO:0000256" key="1">
    <source>
        <dbReference type="ARBA" id="ARBA00022801"/>
    </source>
</evidence>
<evidence type="ECO:0000313" key="5">
    <source>
        <dbReference type="EMBL" id="TIB96035.1"/>
    </source>
</evidence>
<dbReference type="CDD" id="cd07067">
    <property type="entry name" value="HP_PGM_like"/>
    <property type="match status" value="1"/>
</dbReference>
<feature type="binding site" evidence="3">
    <location>
        <begin position="9"/>
        <end position="16"/>
    </location>
    <ligand>
        <name>substrate</name>
    </ligand>
</feature>
<dbReference type="GO" id="GO:0004331">
    <property type="term" value="F:fructose-2,6-bisphosphate 2-phosphatase activity"/>
    <property type="evidence" value="ECO:0007669"/>
    <property type="project" value="TreeGrafter"/>
</dbReference>
<evidence type="ECO:0000256" key="3">
    <source>
        <dbReference type="PIRSR" id="PIRSR613078-2"/>
    </source>
</evidence>
<evidence type="ECO:0000313" key="12">
    <source>
        <dbReference type="Proteomes" id="UP000307169"/>
    </source>
</evidence>
<protein>
    <submittedName>
        <fullName evidence="8">Phosphoglycerate mutase-like protein</fullName>
    </submittedName>
</protein>
<keyword evidence="1" id="KW-0378">Hydrolase</keyword>
<dbReference type="GO" id="GO:0045820">
    <property type="term" value="P:negative regulation of glycolytic process"/>
    <property type="evidence" value="ECO:0007669"/>
    <property type="project" value="TreeGrafter"/>
</dbReference>
<feature type="active site" description="Tele-phosphohistidine intermediate" evidence="2">
    <location>
        <position position="10"/>
    </location>
</feature>
<proteinExistence type="predicted"/>
<dbReference type="Pfam" id="PF00300">
    <property type="entry name" value="His_Phos_1"/>
    <property type="match status" value="1"/>
</dbReference>
<name>A0A4T0SHC1_9BASI</name>
<evidence type="ECO:0000313" key="7">
    <source>
        <dbReference type="EMBL" id="TIC60943.1"/>
    </source>
</evidence>
<sequence>MRVILTLVRHGESTDNLKSLWAGWRDANLSNHGMNQAQRLAKSLESYPIKAIIASDLTRARWTAEQIRDHNKTIPAASFTTSDLLREQNFGKGEGQPWQQAQWQRKSGRDFKFEDGESLHDVAARAENVIVSYPKLNFEEYQLTQG</sequence>
<dbReference type="Proteomes" id="UP000310708">
    <property type="component" value="Unassembled WGS sequence"/>
</dbReference>
<dbReference type="PANTHER" id="PTHR46517">
    <property type="entry name" value="FRUCTOSE-2,6-BISPHOSPHATASE TIGAR"/>
    <property type="match status" value="1"/>
</dbReference>
<dbReference type="Proteomes" id="UP000307169">
    <property type="component" value="Unassembled WGS sequence"/>
</dbReference>
<evidence type="ECO:0000313" key="9">
    <source>
        <dbReference type="EMBL" id="TIC67805.1"/>
    </source>
</evidence>
<dbReference type="PROSITE" id="PS00175">
    <property type="entry name" value="PG_MUTASE"/>
    <property type="match status" value="1"/>
</dbReference>
<dbReference type="EMBL" id="SPRV01000015">
    <property type="protein sequence ID" value="TIC67805.1"/>
    <property type="molecule type" value="Genomic_DNA"/>
</dbReference>
<dbReference type="EMBL" id="SPRO01000015">
    <property type="protein sequence ID" value="TIC31044.1"/>
    <property type="molecule type" value="Genomic_DNA"/>
</dbReference>
<comment type="caution">
    <text evidence="8">The sequence shown here is derived from an EMBL/GenBank/DDBJ whole genome shotgun (WGS) entry which is preliminary data.</text>
</comment>
<evidence type="ECO:0000313" key="8">
    <source>
        <dbReference type="EMBL" id="TIC66535.1"/>
    </source>
</evidence>
<dbReference type="PIRSF" id="PIRSF000709">
    <property type="entry name" value="6PFK_2-Ptase"/>
    <property type="match status" value="1"/>
</dbReference>
<reference evidence="10 11" key="1">
    <citation type="submission" date="2019-03" db="EMBL/GenBank/DDBJ databases">
        <title>Sequencing 25 genomes of Wallemia mellicola.</title>
        <authorList>
            <person name="Gostincar C."/>
        </authorList>
    </citation>
    <scope>NUCLEOTIDE SEQUENCE [LARGE SCALE GENOMIC DNA]</scope>
    <source>
        <strain evidence="5 12">EXF-1262</strain>
        <strain evidence="7 13">EXF-1274</strain>
        <strain evidence="9 10">EXF-1277</strain>
        <strain evidence="4 14">EXF-6152</strain>
        <strain evidence="8 15">EXF-757</strain>
        <strain evidence="6 11">EXF-8738</strain>
    </source>
</reference>
<dbReference type="EMBL" id="SPRH01000073">
    <property type="protein sequence ID" value="TIB96035.1"/>
    <property type="molecule type" value="Genomic_DNA"/>
</dbReference>
<dbReference type="Proteomes" id="UP000309601">
    <property type="component" value="Unassembled WGS sequence"/>
</dbReference>
<feature type="binding site" evidence="3">
    <location>
        <position position="59"/>
    </location>
    <ligand>
        <name>substrate</name>
    </ligand>
</feature>
<dbReference type="AlphaFoldDB" id="A0A4T0SHC1"/>
<dbReference type="PANTHER" id="PTHR46517:SF1">
    <property type="entry name" value="FRUCTOSE-2,6-BISPHOSPHATASE TIGAR"/>
    <property type="match status" value="1"/>
</dbReference>
<dbReference type="SUPFAM" id="SSF53254">
    <property type="entry name" value="Phosphoglycerate mutase-like"/>
    <property type="match status" value="1"/>
</dbReference>
<accession>A0A4T0SHC1</accession>
<evidence type="ECO:0000313" key="10">
    <source>
        <dbReference type="Proteomes" id="UP000305362"/>
    </source>
</evidence>
<dbReference type="OrthoDB" id="354304at2759"/>
<feature type="active site" description="Proton donor/acceptor" evidence="2">
    <location>
        <position position="87"/>
    </location>
</feature>
<dbReference type="Proteomes" id="UP000305362">
    <property type="component" value="Unassembled WGS sequence"/>
</dbReference>
<dbReference type="EMBL" id="SPRX01000016">
    <property type="protein sequence ID" value="TIC66535.1"/>
    <property type="molecule type" value="Genomic_DNA"/>
</dbReference>